<dbReference type="AlphaFoldDB" id="A0AAN9FCZ4"/>
<protein>
    <submittedName>
        <fullName evidence="1">Uncharacterized protein</fullName>
    </submittedName>
</protein>
<gene>
    <name evidence="1" type="ORF">RIF29_15340</name>
</gene>
<proteinExistence type="predicted"/>
<dbReference type="Proteomes" id="UP001372338">
    <property type="component" value="Unassembled WGS sequence"/>
</dbReference>
<evidence type="ECO:0000313" key="1">
    <source>
        <dbReference type="EMBL" id="KAK7274257.1"/>
    </source>
</evidence>
<evidence type="ECO:0000313" key="2">
    <source>
        <dbReference type="Proteomes" id="UP001372338"/>
    </source>
</evidence>
<accession>A0AAN9FCZ4</accession>
<sequence>MILESSNLDSLNDRSVVVDSNDERRRRDGAPKSIMEMKVRGRIQRMKCDGSRDPWPWLKVIVGWKRKAKGRSAYVCEVKWCVWSQPLYSGYRVFSFSLCFAYSIHLSSILPFAWHG</sequence>
<dbReference type="EMBL" id="JAYWIO010000003">
    <property type="protein sequence ID" value="KAK7274257.1"/>
    <property type="molecule type" value="Genomic_DNA"/>
</dbReference>
<comment type="caution">
    <text evidence="1">The sequence shown here is derived from an EMBL/GenBank/DDBJ whole genome shotgun (WGS) entry which is preliminary data.</text>
</comment>
<organism evidence="1 2">
    <name type="scientific">Crotalaria pallida</name>
    <name type="common">Smooth rattlebox</name>
    <name type="synonym">Crotalaria striata</name>
    <dbReference type="NCBI Taxonomy" id="3830"/>
    <lineage>
        <taxon>Eukaryota</taxon>
        <taxon>Viridiplantae</taxon>
        <taxon>Streptophyta</taxon>
        <taxon>Embryophyta</taxon>
        <taxon>Tracheophyta</taxon>
        <taxon>Spermatophyta</taxon>
        <taxon>Magnoliopsida</taxon>
        <taxon>eudicotyledons</taxon>
        <taxon>Gunneridae</taxon>
        <taxon>Pentapetalae</taxon>
        <taxon>rosids</taxon>
        <taxon>fabids</taxon>
        <taxon>Fabales</taxon>
        <taxon>Fabaceae</taxon>
        <taxon>Papilionoideae</taxon>
        <taxon>50 kb inversion clade</taxon>
        <taxon>genistoids sensu lato</taxon>
        <taxon>core genistoids</taxon>
        <taxon>Crotalarieae</taxon>
        <taxon>Crotalaria</taxon>
    </lineage>
</organism>
<name>A0AAN9FCZ4_CROPI</name>
<reference evidence="1 2" key="1">
    <citation type="submission" date="2024-01" db="EMBL/GenBank/DDBJ databases">
        <title>The genomes of 5 underutilized Papilionoideae crops provide insights into root nodulation and disease resistanc.</title>
        <authorList>
            <person name="Yuan L."/>
        </authorList>
    </citation>
    <scope>NUCLEOTIDE SEQUENCE [LARGE SCALE GENOMIC DNA]</scope>
    <source>
        <strain evidence="1">ZHUSHIDOU_FW_LH</strain>
        <tissue evidence="1">Leaf</tissue>
    </source>
</reference>
<keyword evidence="2" id="KW-1185">Reference proteome</keyword>